<sequence>VKKVNQSNQQMKRLHVAMPIVSGDYDKYKKGYQLNATISQLIEKINHENHVKNSEDKLLLNGDLDQ</sequence>
<protein>
    <submittedName>
        <fullName evidence="1">20821_t:CDS:1</fullName>
    </submittedName>
</protein>
<keyword evidence="2" id="KW-1185">Reference proteome</keyword>
<proteinExistence type="predicted"/>
<comment type="caution">
    <text evidence="1">The sequence shown here is derived from an EMBL/GenBank/DDBJ whole genome shotgun (WGS) entry which is preliminary data.</text>
</comment>
<organism evidence="1 2">
    <name type="scientific">Dentiscutata erythropus</name>
    <dbReference type="NCBI Taxonomy" id="1348616"/>
    <lineage>
        <taxon>Eukaryota</taxon>
        <taxon>Fungi</taxon>
        <taxon>Fungi incertae sedis</taxon>
        <taxon>Mucoromycota</taxon>
        <taxon>Glomeromycotina</taxon>
        <taxon>Glomeromycetes</taxon>
        <taxon>Diversisporales</taxon>
        <taxon>Gigasporaceae</taxon>
        <taxon>Dentiscutata</taxon>
    </lineage>
</organism>
<reference evidence="1" key="1">
    <citation type="submission" date="2021-06" db="EMBL/GenBank/DDBJ databases">
        <authorList>
            <person name="Kallberg Y."/>
            <person name="Tangrot J."/>
            <person name="Rosling A."/>
        </authorList>
    </citation>
    <scope>NUCLEOTIDE SEQUENCE</scope>
    <source>
        <strain evidence="1">MA453B</strain>
    </source>
</reference>
<evidence type="ECO:0000313" key="2">
    <source>
        <dbReference type="Proteomes" id="UP000789405"/>
    </source>
</evidence>
<dbReference type="EMBL" id="CAJVPY010025673">
    <property type="protein sequence ID" value="CAG8788593.1"/>
    <property type="molecule type" value="Genomic_DNA"/>
</dbReference>
<name>A0A9N9P483_9GLOM</name>
<accession>A0A9N9P483</accession>
<dbReference type="Proteomes" id="UP000789405">
    <property type="component" value="Unassembled WGS sequence"/>
</dbReference>
<gene>
    <name evidence="1" type="ORF">DERYTH_LOCUS20937</name>
</gene>
<evidence type="ECO:0000313" key="1">
    <source>
        <dbReference type="EMBL" id="CAG8788593.1"/>
    </source>
</evidence>
<dbReference type="AlphaFoldDB" id="A0A9N9P483"/>
<feature type="non-terminal residue" evidence="1">
    <location>
        <position position="66"/>
    </location>
</feature>